<dbReference type="RefSeq" id="WP_121836292.1">
    <property type="nucleotide sequence ID" value="NZ_CP163513.1"/>
</dbReference>
<organism evidence="2 3">
    <name type="scientific">Streptococcus hillyeri</name>
    <dbReference type="NCBI Taxonomy" id="2282420"/>
    <lineage>
        <taxon>Bacteria</taxon>
        <taxon>Bacillati</taxon>
        <taxon>Bacillota</taxon>
        <taxon>Bacilli</taxon>
        <taxon>Lactobacillales</taxon>
        <taxon>Streptococcaceae</taxon>
        <taxon>Streptococcus</taxon>
    </lineage>
</organism>
<dbReference type="EMBL" id="RCVM01000025">
    <property type="protein sequence ID" value="RLY01607.1"/>
    <property type="molecule type" value="Genomic_DNA"/>
</dbReference>
<keyword evidence="1" id="KW-0732">Signal</keyword>
<accession>A0A3L9DNB0</accession>
<gene>
    <name evidence="2" type="ORF">EAF07_09345</name>
</gene>
<dbReference type="OrthoDB" id="10009447at2"/>
<evidence type="ECO:0000313" key="2">
    <source>
        <dbReference type="EMBL" id="RLY01607.1"/>
    </source>
</evidence>
<evidence type="ECO:0000313" key="3">
    <source>
        <dbReference type="Proteomes" id="UP000279194"/>
    </source>
</evidence>
<name>A0A3L9DNB0_9STRE</name>
<evidence type="ECO:0000256" key="1">
    <source>
        <dbReference type="SAM" id="SignalP"/>
    </source>
</evidence>
<proteinExistence type="predicted"/>
<dbReference type="Proteomes" id="UP000279194">
    <property type="component" value="Unassembled WGS sequence"/>
</dbReference>
<comment type="caution">
    <text evidence="2">The sequence shown here is derived from an EMBL/GenBank/DDBJ whole genome shotgun (WGS) entry which is preliminary data.</text>
</comment>
<keyword evidence="3" id="KW-1185">Reference proteome</keyword>
<protein>
    <submittedName>
        <fullName evidence="2">Uncharacterized protein</fullName>
    </submittedName>
</protein>
<sequence length="93" mass="10418">MSKCKLTAFATLASLALPLFTTNLVNANEITYIYEEAQTPKTSDPCRFEIEDVTTENFVNFALPGDRGSEGLNSEKIANILKSIPLYFTFNFR</sequence>
<feature type="chain" id="PRO_5017946813" evidence="1">
    <location>
        <begin position="28"/>
        <end position="93"/>
    </location>
</feature>
<dbReference type="AlphaFoldDB" id="A0A3L9DNB0"/>
<reference evidence="2 3" key="1">
    <citation type="submission" date="2018-10" db="EMBL/GenBank/DDBJ databases">
        <title>Streptococcus hillyeri sp. nov., isolated from equine tracheal sample.</title>
        <authorList>
            <person name="Macfadyen A.C."/>
            <person name="Waller A."/>
            <person name="Paterson G.K."/>
        </authorList>
    </citation>
    <scope>NUCLEOTIDE SEQUENCE [LARGE SCALE GENOMIC DNA]</scope>
    <source>
        <strain evidence="2 3">28462</strain>
    </source>
</reference>
<feature type="signal peptide" evidence="1">
    <location>
        <begin position="1"/>
        <end position="27"/>
    </location>
</feature>